<dbReference type="Pfam" id="PF13759">
    <property type="entry name" value="2OG-FeII_Oxy_5"/>
    <property type="match status" value="1"/>
</dbReference>
<name>A0A2A5W9B4_9GAMM</name>
<gene>
    <name evidence="1" type="ORF">CNF02_10370</name>
</gene>
<comment type="caution">
    <text evidence="1">The sequence shown here is derived from an EMBL/GenBank/DDBJ whole genome shotgun (WGS) entry which is preliminary data.</text>
</comment>
<reference evidence="1 2" key="1">
    <citation type="submission" date="2017-08" db="EMBL/GenBank/DDBJ databases">
        <title>Fine stratification of microbial communities through a metagenomic profile of the photic zone.</title>
        <authorList>
            <person name="Haro-Moreno J.M."/>
            <person name="Lopez-Perez M."/>
            <person name="De La Torre J."/>
            <person name="Picazo A."/>
            <person name="Camacho A."/>
            <person name="Rodriguez-Valera F."/>
        </authorList>
    </citation>
    <scope>NUCLEOTIDE SEQUENCE [LARGE SCALE GENOMIC DNA]</scope>
    <source>
        <strain evidence="1">MED-G28</strain>
    </source>
</reference>
<sequence>MANGNNQKRDGLRILFPTLIYEGWFPNFSSIQQQLIAFNRKLREDDLAGRKESSREYSTGFTSYFSRQDLYKLPELQPLSQFLQQSANNYAQQHHWDTQNYTPTINSLWGNINSQYSFHPEHLHPYSHISGVFYVDTPVGSPPITFKDPRVGRWMMPPTADGARPENTFNAAVAPESGKLLMFPSWLEHGVGQNMDDIERISMSFNFEMRQKQTS</sequence>
<evidence type="ECO:0000313" key="1">
    <source>
        <dbReference type="EMBL" id="PDH32878.1"/>
    </source>
</evidence>
<dbReference type="NCBIfam" id="TIGR02466">
    <property type="entry name" value="TIGR02466 family protein"/>
    <property type="match status" value="1"/>
</dbReference>
<dbReference type="Proteomes" id="UP000219329">
    <property type="component" value="Unassembled WGS sequence"/>
</dbReference>
<dbReference type="InterPro" id="IPR012668">
    <property type="entry name" value="CHP02466"/>
</dbReference>
<evidence type="ECO:0000313" key="2">
    <source>
        <dbReference type="Proteomes" id="UP000219329"/>
    </source>
</evidence>
<protein>
    <recommendedName>
        <fullName evidence="3">Prolyl 4-hydroxylase alpha subunit Fe(2+) 2OG dioxygenase domain-containing protein</fullName>
    </recommendedName>
</protein>
<organism evidence="1 2">
    <name type="scientific">OM182 bacterium MED-G28</name>
    <dbReference type="NCBI Taxonomy" id="1986256"/>
    <lineage>
        <taxon>Bacteria</taxon>
        <taxon>Pseudomonadati</taxon>
        <taxon>Pseudomonadota</taxon>
        <taxon>Gammaproteobacteria</taxon>
        <taxon>OMG group</taxon>
        <taxon>OM182 clade</taxon>
    </lineage>
</organism>
<dbReference type="AlphaFoldDB" id="A0A2A5W9B4"/>
<dbReference type="Gene3D" id="2.60.120.620">
    <property type="entry name" value="q2cbj1_9rhob like domain"/>
    <property type="match status" value="1"/>
</dbReference>
<proteinExistence type="predicted"/>
<dbReference type="EMBL" id="NTJZ01000012">
    <property type="protein sequence ID" value="PDH32878.1"/>
    <property type="molecule type" value="Genomic_DNA"/>
</dbReference>
<evidence type="ECO:0008006" key="3">
    <source>
        <dbReference type="Google" id="ProtNLM"/>
    </source>
</evidence>
<accession>A0A2A5W9B4</accession>